<evidence type="ECO:0000313" key="6">
    <source>
        <dbReference type="EMBL" id="MFE8700512.1"/>
    </source>
</evidence>
<keyword evidence="7" id="KW-1185">Reference proteome</keyword>
<feature type="transmembrane region" description="Helical" evidence="5">
    <location>
        <begin position="317"/>
        <end position="335"/>
    </location>
</feature>
<dbReference type="InterPro" id="IPR050768">
    <property type="entry name" value="UPF0353/GerABKA_families"/>
</dbReference>
<gene>
    <name evidence="6" type="ORF">ACFYKX_07805</name>
</gene>
<evidence type="ECO:0000313" key="7">
    <source>
        <dbReference type="Proteomes" id="UP001601059"/>
    </source>
</evidence>
<comment type="subcellular location">
    <subcellularLocation>
        <location evidence="4">Cell membrane</location>
    </subcellularLocation>
    <subcellularLocation>
        <location evidence="1">Membrane</location>
        <topology evidence="1">Multi-pass membrane protein</topology>
    </subcellularLocation>
</comment>
<accession>A0ABW6K8L3</accession>
<dbReference type="Pfam" id="PF03323">
    <property type="entry name" value="GerA"/>
    <property type="match status" value="1"/>
</dbReference>
<evidence type="ECO:0000256" key="4">
    <source>
        <dbReference type="PIRNR" id="PIRNR005690"/>
    </source>
</evidence>
<dbReference type="InterPro" id="IPR004995">
    <property type="entry name" value="Spore_Ger"/>
</dbReference>
<dbReference type="RefSeq" id="WP_389359749.1">
    <property type="nucleotide sequence ID" value="NZ_JBIACK010000002.1"/>
</dbReference>
<evidence type="ECO:0000256" key="3">
    <source>
        <dbReference type="ARBA" id="ARBA00023136"/>
    </source>
</evidence>
<dbReference type="Proteomes" id="UP001601059">
    <property type="component" value="Unassembled WGS sequence"/>
</dbReference>
<comment type="caution">
    <text evidence="6">The sequence shown here is derived from an EMBL/GenBank/DDBJ whole genome shotgun (WGS) entry which is preliminary data.</text>
</comment>
<comment type="similarity">
    <text evidence="2 4">Belongs to the GerABKA family.</text>
</comment>
<reference evidence="6 7" key="1">
    <citation type="submission" date="2024-08" db="EMBL/GenBank/DDBJ databases">
        <title>Two novel Cytobacillus novel species.</title>
        <authorList>
            <person name="Liu G."/>
        </authorList>
    </citation>
    <scope>NUCLEOTIDE SEQUENCE [LARGE SCALE GENOMIC DNA]</scope>
    <source>
        <strain evidence="6 7">FJAT-54145</strain>
    </source>
</reference>
<evidence type="ECO:0000256" key="5">
    <source>
        <dbReference type="SAM" id="Phobius"/>
    </source>
</evidence>
<evidence type="ECO:0000256" key="1">
    <source>
        <dbReference type="ARBA" id="ARBA00004141"/>
    </source>
</evidence>
<dbReference type="PIRSF" id="PIRSF005690">
    <property type="entry name" value="GerBA"/>
    <property type="match status" value="1"/>
</dbReference>
<dbReference type="EMBL" id="JBIACK010000002">
    <property type="protein sequence ID" value="MFE8700512.1"/>
    <property type="molecule type" value="Genomic_DNA"/>
</dbReference>
<keyword evidence="5" id="KW-1133">Transmembrane helix</keyword>
<dbReference type="PANTHER" id="PTHR22550">
    <property type="entry name" value="SPORE GERMINATION PROTEIN"/>
    <property type="match status" value="1"/>
</dbReference>
<dbReference type="PANTHER" id="PTHR22550:SF5">
    <property type="entry name" value="LEUCINE ZIPPER PROTEIN 4"/>
    <property type="match status" value="1"/>
</dbReference>
<organism evidence="6 7">
    <name type="scientific">Cytobacillus spartinae</name>
    <dbReference type="NCBI Taxonomy" id="3299023"/>
    <lineage>
        <taxon>Bacteria</taxon>
        <taxon>Bacillati</taxon>
        <taxon>Bacillota</taxon>
        <taxon>Bacilli</taxon>
        <taxon>Bacillales</taxon>
        <taxon>Bacillaceae</taxon>
        <taxon>Cytobacillus</taxon>
    </lineage>
</organism>
<keyword evidence="5" id="KW-0812">Transmembrane</keyword>
<name>A0ABW6K8L3_9BACI</name>
<feature type="transmembrane region" description="Helical" evidence="5">
    <location>
        <begin position="236"/>
        <end position="257"/>
    </location>
</feature>
<sequence>MIKTKNEKVKQFFKDNLADSLDAKYQELSLQGQKIEFIYITSICDVDKVQEILVKPFFELSDPRKFEGYVKSLEAYKEYTTDDDALKEILRGGLVLLGPHSVSIISLKKYVSQGVGDASVETTIQGPQTALSEDLVTNLNIIRHRYHQPTLKIEKDEIGSLTQMELMILYDEGKVDAEVLKNVKKKISSIKNSQEVIQSAGEFQRLLTPRKRTLFPVFMITERTDRVALNLSEGKVVLLIEGSPFALVLPAVFFDFMSSMEDLYQPYWVGKFLITLRYIGLFISILLPGFYVGVTAYNPEIFQVQLAFGVAGSRASVPYPAYIEVFFMLLMMELLTEASIRLPKSIGSTATTVGGLILGQAATQAGLVSNIMIIIVSAVAISNFVIPINEMSFAMRVVKYIILLVTAMTGMIGLVVSFMGLIVFLVGLDSFGQPYLNITAGEAKKSS</sequence>
<protein>
    <submittedName>
        <fullName evidence="6">Spore germination protein</fullName>
    </submittedName>
</protein>
<feature type="transmembrane region" description="Helical" evidence="5">
    <location>
        <begin position="278"/>
        <end position="297"/>
    </location>
</feature>
<proteinExistence type="inferred from homology"/>
<evidence type="ECO:0000256" key="2">
    <source>
        <dbReference type="ARBA" id="ARBA00005278"/>
    </source>
</evidence>
<keyword evidence="3 4" id="KW-0472">Membrane</keyword>
<feature type="transmembrane region" description="Helical" evidence="5">
    <location>
        <begin position="400"/>
        <end position="426"/>
    </location>
</feature>
<feature type="transmembrane region" description="Helical" evidence="5">
    <location>
        <begin position="367"/>
        <end position="388"/>
    </location>
</feature>